<comment type="similarity">
    <text evidence="5">Belongs to the group II decarboxylase family. Sphingosine-1-phosphate lyase subfamily.</text>
</comment>
<dbReference type="NCBIfam" id="TIGR03812">
    <property type="entry name" value="tyr_de_CO2_Arch"/>
    <property type="match status" value="1"/>
</dbReference>
<dbReference type="InterPro" id="IPR015421">
    <property type="entry name" value="PyrdxlP-dep_Trfase_major"/>
</dbReference>
<keyword evidence="2 6" id="KW-0210">Decarboxylase</keyword>
<dbReference type="InterPro" id="IPR002129">
    <property type="entry name" value="PyrdxlP-dep_de-COase"/>
</dbReference>
<reference evidence="8 9" key="1">
    <citation type="submission" date="2011-09" db="EMBL/GenBank/DDBJ databases">
        <title>The draft genome of Methanotorris formicicus Mc-S-70.</title>
        <authorList>
            <consortium name="US DOE Joint Genome Institute (JGI-PGF)"/>
            <person name="Lucas S."/>
            <person name="Han J."/>
            <person name="Lapidus A."/>
            <person name="Cheng J.-F."/>
            <person name="Goodwin L."/>
            <person name="Pitluck S."/>
            <person name="Peters L."/>
            <person name="Land M.L."/>
            <person name="Hauser L."/>
            <person name="Sieprawska-Lupa M."/>
            <person name="Takai K."/>
            <person name="Miyazaki J."/>
            <person name="Whitman W."/>
            <person name="Woyke T.J."/>
        </authorList>
    </citation>
    <scope>NUCLEOTIDE SEQUENCE [LARGE SCALE GENOMIC DNA]</scope>
    <source>
        <strain evidence="8 9">Mc-S-70</strain>
    </source>
</reference>
<comment type="pathway">
    <text evidence="6">Cofactor biosynthesis; coenzyme A biosynthesis.</text>
</comment>
<dbReference type="EC" id="4.1.1.11" evidence="6"/>
<dbReference type="OrthoDB" id="56891at2157"/>
<dbReference type="SUPFAM" id="SSF53383">
    <property type="entry name" value="PLP-dependent transferases"/>
    <property type="match status" value="1"/>
</dbReference>
<dbReference type="GO" id="GO:0030170">
    <property type="term" value="F:pyridoxal phosphate binding"/>
    <property type="evidence" value="ECO:0007669"/>
    <property type="project" value="UniProtKB-UniRule"/>
</dbReference>
<dbReference type="Gene3D" id="3.40.640.10">
    <property type="entry name" value="Type I PLP-dependent aspartate aminotransferase-like (Major domain)"/>
    <property type="match status" value="1"/>
</dbReference>
<dbReference type="UniPathway" id="UPA00080"/>
<dbReference type="EMBL" id="AGJL01000001">
    <property type="protein sequence ID" value="EHP89665.1"/>
    <property type="molecule type" value="Genomic_DNA"/>
</dbReference>
<accession>H1KW82</accession>
<evidence type="ECO:0000256" key="7">
    <source>
        <dbReference type="PIRSR" id="PIRSR602129-50"/>
    </source>
</evidence>
<dbReference type="UniPathway" id="UPA00241"/>
<evidence type="ECO:0000256" key="3">
    <source>
        <dbReference type="ARBA" id="ARBA00022898"/>
    </source>
</evidence>
<dbReference type="PROSITE" id="PS00392">
    <property type="entry name" value="DDC_GAD_HDC_YDC"/>
    <property type="match status" value="1"/>
</dbReference>
<dbReference type="PATRIC" id="fig|647171.4.peg.52"/>
<comment type="pathway">
    <text evidence="6">Cofactor biosynthesis; methanofuran biosynthesis.</text>
</comment>
<evidence type="ECO:0000256" key="2">
    <source>
        <dbReference type="ARBA" id="ARBA00022793"/>
    </source>
</evidence>
<name>H1KW82_9EURY</name>
<comment type="similarity">
    <text evidence="6">Belongs to the group II decarboxylase family. MfnA subfamily.</text>
</comment>
<dbReference type="InterPro" id="IPR050477">
    <property type="entry name" value="GrpII_AminoAcid_Decarb"/>
</dbReference>
<evidence type="ECO:0000256" key="1">
    <source>
        <dbReference type="ARBA" id="ARBA00001933"/>
    </source>
</evidence>
<dbReference type="PANTHER" id="PTHR42735">
    <property type="match status" value="1"/>
</dbReference>
<sequence>MDEKKVLEALKEYRKIDLKYEDGRILGSMCTKPHPISKKIVEMFLETNLGDPGLFKGTKKLEEEVIGMIGELLHNKNAFGYIITGGTEANLMAMRVIKNMKNRNAKILIPETAHFSFDKAEDMMDLKFIKVPITKDYTIDVDFVRDYVEDHKVDGIVGIAGSTELGTIDNIEELSKIAIDNDVYLHVDAAFGGFVIPFLDKKYKKKRINYNFDFSLEGVCSITIDPHKMGLSPIPAGGILFRNTPLKKYLDIEAPYLTETQQATIVGTRVGFGVACTWGIMKLLGKDGYKKIVSECMGNTIYLTKKAREYGIECVIDPIMNIVALKDENPNETCLKLREKGWYVSICKCVNALRIVVMPHVKKEHIDEFVEVLASLRV</sequence>
<gene>
    <name evidence="6" type="primary">mfnA</name>
    <name evidence="8" type="ORF">MetfoDRAFT_0055</name>
</gene>
<evidence type="ECO:0000313" key="8">
    <source>
        <dbReference type="EMBL" id="EHP89665.1"/>
    </source>
</evidence>
<dbReference type="EC" id="4.1.1.25" evidence="6"/>
<comment type="caution">
    <text evidence="8">The sequence shown here is derived from an EMBL/GenBank/DDBJ whole genome shotgun (WGS) entry which is preliminary data.</text>
</comment>
<dbReference type="PANTHER" id="PTHR42735:SF6">
    <property type="entry name" value="SPHINGOSINE-1-PHOSPHATE LYASE 1"/>
    <property type="match status" value="1"/>
</dbReference>
<dbReference type="GO" id="GO:0019752">
    <property type="term" value="P:carboxylic acid metabolic process"/>
    <property type="evidence" value="ECO:0007669"/>
    <property type="project" value="InterPro"/>
</dbReference>
<comment type="catalytic activity">
    <reaction evidence="6">
        <text>L-aspartate + H(+) = beta-alanine + CO2</text>
        <dbReference type="Rhea" id="RHEA:19497"/>
        <dbReference type="ChEBI" id="CHEBI:15378"/>
        <dbReference type="ChEBI" id="CHEBI:16526"/>
        <dbReference type="ChEBI" id="CHEBI:29991"/>
        <dbReference type="ChEBI" id="CHEBI:57966"/>
        <dbReference type="EC" id="4.1.1.11"/>
    </reaction>
</comment>
<comment type="catalytic activity">
    <reaction evidence="6">
        <text>L-tyrosine + H(+) = tyramine + CO2</text>
        <dbReference type="Rhea" id="RHEA:14345"/>
        <dbReference type="ChEBI" id="CHEBI:15378"/>
        <dbReference type="ChEBI" id="CHEBI:16526"/>
        <dbReference type="ChEBI" id="CHEBI:58315"/>
        <dbReference type="ChEBI" id="CHEBI:327995"/>
        <dbReference type="EC" id="4.1.1.25"/>
    </reaction>
</comment>
<evidence type="ECO:0000313" key="9">
    <source>
        <dbReference type="Proteomes" id="UP000003706"/>
    </source>
</evidence>
<dbReference type="InterPro" id="IPR020931">
    <property type="entry name" value="MfnA"/>
</dbReference>
<evidence type="ECO:0000256" key="5">
    <source>
        <dbReference type="ARBA" id="ARBA00038302"/>
    </source>
</evidence>
<organism evidence="8 9">
    <name type="scientific">Methanotorris formicicus Mc-S-70</name>
    <dbReference type="NCBI Taxonomy" id="647171"/>
    <lineage>
        <taxon>Archaea</taxon>
        <taxon>Methanobacteriati</taxon>
        <taxon>Methanobacteriota</taxon>
        <taxon>Methanomada group</taxon>
        <taxon>Methanococci</taxon>
        <taxon>Methanococcales</taxon>
        <taxon>Methanocaldococcaceae</taxon>
        <taxon>Methanotorris</taxon>
    </lineage>
</organism>
<keyword evidence="3 6" id="KW-0663">Pyridoxal phosphate</keyword>
<keyword evidence="9" id="KW-1185">Reference proteome</keyword>
<protein>
    <recommendedName>
        <fullName evidence="6">Probable L-tyrosine/L-aspartate decarboxylase</fullName>
        <shortName evidence="6">TDC/ADC</shortName>
        <ecNumber evidence="6">4.1.1.11</ecNumber>
        <ecNumber evidence="6">4.1.1.25</ecNumber>
    </recommendedName>
</protein>
<dbReference type="GO" id="GO:0015937">
    <property type="term" value="P:coenzyme A biosynthetic process"/>
    <property type="evidence" value="ECO:0007669"/>
    <property type="project" value="UniProtKB-UniRule"/>
</dbReference>
<dbReference type="InterPro" id="IPR015422">
    <property type="entry name" value="PyrdxlP-dep_Trfase_small"/>
</dbReference>
<keyword evidence="4 6" id="KW-0456">Lyase</keyword>
<dbReference type="GO" id="GO:0004068">
    <property type="term" value="F:aspartate 1-decarboxylase activity"/>
    <property type="evidence" value="ECO:0007669"/>
    <property type="project" value="UniProtKB-UniRule"/>
</dbReference>
<dbReference type="InterPro" id="IPR015424">
    <property type="entry name" value="PyrdxlP-dep_Trfase"/>
</dbReference>
<proteinExistence type="inferred from homology"/>
<dbReference type="Proteomes" id="UP000003706">
    <property type="component" value="Unassembled WGS sequence"/>
</dbReference>
<dbReference type="Gene3D" id="3.90.1150.10">
    <property type="entry name" value="Aspartate Aminotransferase, domain 1"/>
    <property type="match status" value="1"/>
</dbReference>
<dbReference type="RefSeq" id="WP_007043501.1">
    <property type="nucleotide sequence ID" value="NZ_AGJL01000001.1"/>
</dbReference>
<evidence type="ECO:0000256" key="4">
    <source>
        <dbReference type="ARBA" id="ARBA00023239"/>
    </source>
</evidence>
<dbReference type="GO" id="GO:2001120">
    <property type="term" value="P:methanofuran biosynthetic process"/>
    <property type="evidence" value="ECO:0007669"/>
    <property type="project" value="UniProtKB-UniRule"/>
</dbReference>
<comment type="cofactor">
    <cofactor evidence="1 6 7">
        <name>pyridoxal 5'-phosphate</name>
        <dbReference type="ChEBI" id="CHEBI:597326"/>
    </cofactor>
</comment>
<dbReference type="GO" id="GO:0004837">
    <property type="term" value="F:tyrosine decarboxylase activity"/>
    <property type="evidence" value="ECO:0007669"/>
    <property type="project" value="UniProtKB-UniRule"/>
</dbReference>
<dbReference type="HAMAP" id="MF_01610">
    <property type="entry name" value="MfnA_decarbox"/>
    <property type="match status" value="1"/>
</dbReference>
<dbReference type="InterPro" id="IPR021115">
    <property type="entry name" value="Pyridoxal-P_BS"/>
</dbReference>
<comment type="function">
    <text evidence="6">Catalyzes the decarboxylation of L-tyrosine to produce tyramine for methanofuran biosynthesis. Can also catalyze the decarboxylation of L-aspartate to produce beta-alanine for coenzyme A (CoA) biosynthesis.</text>
</comment>
<dbReference type="STRING" id="647171.MetfoDRAFT_0055"/>
<dbReference type="Pfam" id="PF00282">
    <property type="entry name" value="Pyridoxal_deC"/>
    <property type="match status" value="1"/>
</dbReference>
<feature type="modified residue" description="N6-(pyridoxal phosphate)lysine" evidence="6 7">
    <location>
        <position position="228"/>
    </location>
</feature>
<dbReference type="AlphaFoldDB" id="H1KW82"/>
<evidence type="ECO:0000256" key="6">
    <source>
        <dbReference type="HAMAP-Rule" id="MF_01610"/>
    </source>
</evidence>